<dbReference type="Gene3D" id="3.20.20.80">
    <property type="entry name" value="Glycosidases"/>
    <property type="match status" value="1"/>
</dbReference>
<keyword evidence="4" id="KW-1185">Reference proteome</keyword>
<dbReference type="PRINTS" id="PR00131">
    <property type="entry name" value="GLHYDRLASE1"/>
</dbReference>
<dbReference type="GO" id="GO:0005975">
    <property type="term" value="P:carbohydrate metabolic process"/>
    <property type="evidence" value="ECO:0007669"/>
    <property type="project" value="InterPro"/>
</dbReference>
<name>A0A2P5BA56_TREOI</name>
<dbReference type="STRING" id="63057.A0A2P5BA56"/>
<evidence type="ECO:0000256" key="1">
    <source>
        <dbReference type="ARBA" id="ARBA00010838"/>
    </source>
</evidence>
<dbReference type="GO" id="GO:0008422">
    <property type="term" value="F:beta-glucosidase activity"/>
    <property type="evidence" value="ECO:0007669"/>
    <property type="project" value="TreeGrafter"/>
</dbReference>
<proteinExistence type="inferred from homology"/>
<dbReference type="InParanoid" id="A0A2P5BA56"/>
<sequence length="74" mass="8907">MIYRKGANVRGYFIWSLMDNFEWADGYDTRFGLFYVDRSTLERTPKLSARWFTSFLANHTSHSHQQELSEYTQM</sequence>
<protein>
    <submittedName>
        <fullName evidence="3">Glycoside hydrolase</fullName>
    </submittedName>
</protein>
<dbReference type="PANTHER" id="PTHR10353">
    <property type="entry name" value="GLYCOSYL HYDROLASE"/>
    <property type="match status" value="1"/>
</dbReference>
<evidence type="ECO:0000313" key="3">
    <source>
        <dbReference type="EMBL" id="PON45673.1"/>
    </source>
</evidence>
<dbReference type="OrthoDB" id="65569at2759"/>
<comment type="caution">
    <text evidence="3">The sequence shown here is derived from an EMBL/GenBank/DDBJ whole genome shotgun (WGS) entry which is preliminary data.</text>
</comment>
<dbReference type="Proteomes" id="UP000237000">
    <property type="component" value="Unassembled WGS sequence"/>
</dbReference>
<organism evidence="3 4">
    <name type="scientific">Trema orientale</name>
    <name type="common">Charcoal tree</name>
    <name type="synonym">Celtis orientalis</name>
    <dbReference type="NCBI Taxonomy" id="63057"/>
    <lineage>
        <taxon>Eukaryota</taxon>
        <taxon>Viridiplantae</taxon>
        <taxon>Streptophyta</taxon>
        <taxon>Embryophyta</taxon>
        <taxon>Tracheophyta</taxon>
        <taxon>Spermatophyta</taxon>
        <taxon>Magnoliopsida</taxon>
        <taxon>eudicotyledons</taxon>
        <taxon>Gunneridae</taxon>
        <taxon>Pentapetalae</taxon>
        <taxon>rosids</taxon>
        <taxon>fabids</taxon>
        <taxon>Rosales</taxon>
        <taxon>Cannabaceae</taxon>
        <taxon>Trema</taxon>
    </lineage>
</organism>
<accession>A0A2P5BA56</accession>
<dbReference type="EMBL" id="JXTC01000568">
    <property type="protein sequence ID" value="PON45673.1"/>
    <property type="molecule type" value="Genomic_DNA"/>
</dbReference>
<evidence type="ECO:0000313" key="4">
    <source>
        <dbReference type="Proteomes" id="UP000237000"/>
    </source>
</evidence>
<dbReference type="AlphaFoldDB" id="A0A2P5BA56"/>
<dbReference type="InterPro" id="IPR017853">
    <property type="entry name" value="GH"/>
</dbReference>
<keyword evidence="3" id="KW-0378">Hydrolase</keyword>
<dbReference type="SUPFAM" id="SSF51445">
    <property type="entry name" value="(Trans)glycosidases"/>
    <property type="match status" value="1"/>
</dbReference>
<gene>
    <name evidence="3" type="ORF">TorRG33x02_328210</name>
</gene>
<comment type="similarity">
    <text evidence="1 2">Belongs to the glycosyl hydrolase 1 family.</text>
</comment>
<dbReference type="Pfam" id="PF00232">
    <property type="entry name" value="Glyco_hydro_1"/>
    <property type="match status" value="1"/>
</dbReference>
<evidence type="ECO:0000256" key="2">
    <source>
        <dbReference type="RuleBase" id="RU003690"/>
    </source>
</evidence>
<dbReference type="PANTHER" id="PTHR10353:SF175">
    <property type="entry name" value="BETA-GLUCOSIDASE 18-LIKE ISOFORM X1"/>
    <property type="match status" value="1"/>
</dbReference>
<dbReference type="InterPro" id="IPR001360">
    <property type="entry name" value="Glyco_hydro_1"/>
</dbReference>
<reference evidence="4" key="1">
    <citation type="submission" date="2016-06" db="EMBL/GenBank/DDBJ databases">
        <title>Parallel loss of symbiosis genes in relatives of nitrogen-fixing non-legume Parasponia.</title>
        <authorList>
            <person name="Van Velzen R."/>
            <person name="Holmer R."/>
            <person name="Bu F."/>
            <person name="Rutten L."/>
            <person name="Van Zeijl A."/>
            <person name="Liu W."/>
            <person name="Santuari L."/>
            <person name="Cao Q."/>
            <person name="Sharma T."/>
            <person name="Shen D."/>
            <person name="Roswanjaya Y."/>
            <person name="Wardhani T."/>
            <person name="Kalhor M.S."/>
            <person name="Jansen J."/>
            <person name="Van den Hoogen J."/>
            <person name="Gungor B."/>
            <person name="Hartog M."/>
            <person name="Hontelez J."/>
            <person name="Verver J."/>
            <person name="Yang W.-C."/>
            <person name="Schijlen E."/>
            <person name="Repin R."/>
            <person name="Schilthuizen M."/>
            <person name="Schranz E."/>
            <person name="Heidstra R."/>
            <person name="Miyata K."/>
            <person name="Fedorova E."/>
            <person name="Kohlen W."/>
            <person name="Bisseling T."/>
            <person name="Smit S."/>
            <person name="Geurts R."/>
        </authorList>
    </citation>
    <scope>NUCLEOTIDE SEQUENCE [LARGE SCALE GENOMIC DNA]</scope>
    <source>
        <strain evidence="4">cv. RG33-2</strain>
    </source>
</reference>